<dbReference type="EMBL" id="BAAAFD010000002">
    <property type="protein sequence ID" value="GAA0854401.1"/>
    <property type="molecule type" value="Genomic_DNA"/>
</dbReference>
<dbReference type="PANTHER" id="PTHR42756:SF1">
    <property type="entry name" value="TRANSCRIPTIONAL REPRESSOR OF EMRAB OPERON"/>
    <property type="match status" value="1"/>
</dbReference>
<keyword evidence="3" id="KW-0804">Transcription</keyword>
<dbReference type="InterPro" id="IPR036388">
    <property type="entry name" value="WH-like_DNA-bd_sf"/>
</dbReference>
<evidence type="ECO:0000256" key="2">
    <source>
        <dbReference type="ARBA" id="ARBA00023125"/>
    </source>
</evidence>
<dbReference type="InterPro" id="IPR000835">
    <property type="entry name" value="HTH_MarR-typ"/>
</dbReference>
<dbReference type="Pfam" id="PF01047">
    <property type="entry name" value="MarR"/>
    <property type="match status" value="1"/>
</dbReference>
<name>A0ABP3WU03_9ALTE</name>
<evidence type="ECO:0000259" key="4">
    <source>
        <dbReference type="PROSITE" id="PS50995"/>
    </source>
</evidence>
<dbReference type="Gene3D" id="1.10.10.10">
    <property type="entry name" value="Winged helix-like DNA-binding domain superfamily/Winged helix DNA-binding domain"/>
    <property type="match status" value="1"/>
</dbReference>
<dbReference type="Proteomes" id="UP001500359">
    <property type="component" value="Unassembled WGS sequence"/>
</dbReference>
<keyword evidence="6" id="KW-1185">Reference proteome</keyword>
<keyword evidence="2" id="KW-0238">DNA-binding</keyword>
<evidence type="ECO:0000313" key="5">
    <source>
        <dbReference type="EMBL" id="GAA0854401.1"/>
    </source>
</evidence>
<dbReference type="SUPFAM" id="SSF46785">
    <property type="entry name" value="Winged helix' DNA-binding domain"/>
    <property type="match status" value="1"/>
</dbReference>
<feature type="domain" description="HTH marR-type" evidence="4">
    <location>
        <begin position="4"/>
        <end position="136"/>
    </location>
</feature>
<evidence type="ECO:0000256" key="1">
    <source>
        <dbReference type="ARBA" id="ARBA00023015"/>
    </source>
</evidence>
<dbReference type="InterPro" id="IPR036390">
    <property type="entry name" value="WH_DNA-bd_sf"/>
</dbReference>
<gene>
    <name evidence="5" type="primary">cosR</name>
    <name evidence="5" type="ORF">GCM10009114_10000</name>
</gene>
<evidence type="ECO:0000256" key="3">
    <source>
        <dbReference type="ARBA" id="ARBA00023163"/>
    </source>
</evidence>
<proteinExistence type="predicted"/>
<accession>A0ABP3WU03</accession>
<dbReference type="PROSITE" id="PS50995">
    <property type="entry name" value="HTH_MARR_2"/>
    <property type="match status" value="1"/>
</dbReference>
<keyword evidence="1" id="KW-0805">Transcription regulation</keyword>
<evidence type="ECO:0000313" key="6">
    <source>
        <dbReference type="Proteomes" id="UP001500359"/>
    </source>
</evidence>
<reference evidence="6" key="1">
    <citation type="journal article" date="2019" name="Int. J. Syst. Evol. Microbiol.">
        <title>The Global Catalogue of Microorganisms (GCM) 10K type strain sequencing project: providing services to taxonomists for standard genome sequencing and annotation.</title>
        <authorList>
            <consortium name="The Broad Institute Genomics Platform"/>
            <consortium name="The Broad Institute Genome Sequencing Center for Infectious Disease"/>
            <person name="Wu L."/>
            <person name="Ma J."/>
        </authorList>
    </citation>
    <scope>NUCLEOTIDE SEQUENCE [LARGE SCALE GENOMIC DNA]</scope>
    <source>
        <strain evidence="6">JCM 15896</strain>
    </source>
</reference>
<dbReference type="PANTHER" id="PTHR42756">
    <property type="entry name" value="TRANSCRIPTIONAL REGULATOR, MARR"/>
    <property type="match status" value="1"/>
</dbReference>
<dbReference type="SMART" id="SM00347">
    <property type="entry name" value="HTH_MARR"/>
    <property type="match status" value="1"/>
</dbReference>
<comment type="caution">
    <text evidence="5">The sequence shown here is derived from an EMBL/GenBank/DDBJ whole genome shotgun (WGS) entry which is preliminary data.</text>
</comment>
<sequence>MKKYEALLVSLRKVIRAIDLYSKKLSKETGLTSPQLIVLQNIAAHDGVMVKDIATCINLSSATVTSILDRLESRNFVIRERSTVDKRKVGLHLTEQGKIAIKDSPTPLQHHFIERFEAMEEWEQSQMLATMERIAKMMDADDIDAAPMLQVGGIQVEDSEKH</sequence>
<protein>
    <submittedName>
        <fullName evidence="5">MarR family transcriptional regulator CosR</fullName>
    </submittedName>
</protein>
<dbReference type="RefSeq" id="WP_343857147.1">
    <property type="nucleotide sequence ID" value="NZ_BAAAFD010000002.1"/>
</dbReference>
<organism evidence="5 6">
    <name type="scientific">Aliiglaciecola litoralis</name>
    <dbReference type="NCBI Taxonomy" id="582857"/>
    <lineage>
        <taxon>Bacteria</taxon>
        <taxon>Pseudomonadati</taxon>
        <taxon>Pseudomonadota</taxon>
        <taxon>Gammaproteobacteria</taxon>
        <taxon>Alteromonadales</taxon>
        <taxon>Alteromonadaceae</taxon>
        <taxon>Aliiglaciecola</taxon>
    </lineage>
</organism>